<gene>
    <name evidence="2" type="ORF">ASPSYDRAFT_277748</name>
</gene>
<organism evidence="2 3">
    <name type="scientific">Aspergillus sydowii CBS 593.65</name>
    <dbReference type="NCBI Taxonomy" id="1036612"/>
    <lineage>
        <taxon>Eukaryota</taxon>
        <taxon>Fungi</taxon>
        <taxon>Dikarya</taxon>
        <taxon>Ascomycota</taxon>
        <taxon>Pezizomycotina</taxon>
        <taxon>Eurotiomycetes</taxon>
        <taxon>Eurotiomycetidae</taxon>
        <taxon>Eurotiales</taxon>
        <taxon>Aspergillaceae</taxon>
        <taxon>Aspergillus</taxon>
        <taxon>Aspergillus subgen. Nidulantes</taxon>
    </lineage>
</organism>
<feature type="compositionally biased region" description="Low complexity" evidence="1">
    <location>
        <begin position="136"/>
        <end position="150"/>
    </location>
</feature>
<dbReference type="VEuPathDB" id="FungiDB:ASPSYDRAFT_277748"/>
<name>A0A1L9TWS8_9EURO</name>
<proteinExistence type="predicted"/>
<evidence type="ECO:0000256" key="1">
    <source>
        <dbReference type="SAM" id="MobiDB-lite"/>
    </source>
</evidence>
<evidence type="ECO:0000313" key="2">
    <source>
        <dbReference type="EMBL" id="OJJ63904.1"/>
    </source>
</evidence>
<sequence>MVGHGELTPGDNIGCDSPGLCDKIRFAKEHLVTNEYSSQTYRSTPKNQAIKAATVIKEAFQDKLLHYNSDARRVDAEANGMPTPEKESHLSQSQKKTEVECLKHPSGNIERPAAGEKKPPQPPFSNHLGFPKTRAPSSSSSPHLGSAPQSQRPKNSSHEFAPLQHLAPLTQQTASASLRLLPRRPRRANPRI</sequence>
<dbReference type="Proteomes" id="UP000184356">
    <property type="component" value="Unassembled WGS sequence"/>
</dbReference>
<feature type="region of interest" description="Disordered" evidence="1">
    <location>
        <begin position="77"/>
        <end position="192"/>
    </location>
</feature>
<reference evidence="3" key="1">
    <citation type="journal article" date="2017" name="Genome Biol.">
        <title>Comparative genomics reveals high biological diversity and specific adaptations in the industrially and medically important fungal genus Aspergillus.</title>
        <authorList>
            <person name="de Vries R.P."/>
            <person name="Riley R."/>
            <person name="Wiebenga A."/>
            <person name="Aguilar-Osorio G."/>
            <person name="Amillis S."/>
            <person name="Uchima C.A."/>
            <person name="Anderluh G."/>
            <person name="Asadollahi M."/>
            <person name="Askin M."/>
            <person name="Barry K."/>
            <person name="Battaglia E."/>
            <person name="Bayram O."/>
            <person name="Benocci T."/>
            <person name="Braus-Stromeyer S.A."/>
            <person name="Caldana C."/>
            <person name="Canovas D."/>
            <person name="Cerqueira G.C."/>
            <person name="Chen F."/>
            <person name="Chen W."/>
            <person name="Choi C."/>
            <person name="Clum A."/>
            <person name="Dos Santos R.A."/>
            <person name="Damasio A.R."/>
            <person name="Diallinas G."/>
            <person name="Emri T."/>
            <person name="Fekete E."/>
            <person name="Flipphi M."/>
            <person name="Freyberg S."/>
            <person name="Gallo A."/>
            <person name="Gournas C."/>
            <person name="Habgood R."/>
            <person name="Hainaut M."/>
            <person name="Harispe M.L."/>
            <person name="Henrissat B."/>
            <person name="Hilden K.S."/>
            <person name="Hope R."/>
            <person name="Hossain A."/>
            <person name="Karabika E."/>
            <person name="Karaffa L."/>
            <person name="Karanyi Z."/>
            <person name="Krasevec N."/>
            <person name="Kuo A."/>
            <person name="Kusch H."/>
            <person name="LaButti K."/>
            <person name="Lagendijk E.L."/>
            <person name="Lapidus A."/>
            <person name="Levasseur A."/>
            <person name="Lindquist E."/>
            <person name="Lipzen A."/>
            <person name="Logrieco A.F."/>
            <person name="MacCabe A."/>
            <person name="Maekelae M.R."/>
            <person name="Malavazi I."/>
            <person name="Melin P."/>
            <person name="Meyer V."/>
            <person name="Mielnichuk N."/>
            <person name="Miskei M."/>
            <person name="Molnar A.P."/>
            <person name="Mule G."/>
            <person name="Ngan C.Y."/>
            <person name="Orejas M."/>
            <person name="Orosz E."/>
            <person name="Ouedraogo J.P."/>
            <person name="Overkamp K.M."/>
            <person name="Park H.-S."/>
            <person name="Perrone G."/>
            <person name="Piumi F."/>
            <person name="Punt P.J."/>
            <person name="Ram A.F."/>
            <person name="Ramon A."/>
            <person name="Rauscher S."/>
            <person name="Record E."/>
            <person name="Riano-Pachon D.M."/>
            <person name="Robert V."/>
            <person name="Roehrig J."/>
            <person name="Ruller R."/>
            <person name="Salamov A."/>
            <person name="Salih N.S."/>
            <person name="Samson R.A."/>
            <person name="Sandor E."/>
            <person name="Sanguinetti M."/>
            <person name="Schuetze T."/>
            <person name="Sepcic K."/>
            <person name="Shelest E."/>
            <person name="Sherlock G."/>
            <person name="Sophianopoulou V."/>
            <person name="Squina F.M."/>
            <person name="Sun H."/>
            <person name="Susca A."/>
            <person name="Todd R.B."/>
            <person name="Tsang A."/>
            <person name="Unkles S.E."/>
            <person name="van de Wiele N."/>
            <person name="van Rossen-Uffink D."/>
            <person name="Oliveira J.V."/>
            <person name="Vesth T.C."/>
            <person name="Visser J."/>
            <person name="Yu J.-H."/>
            <person name="Zhou M."/>
            <person name="Andersen M.R."/>
            <person name="Archer D.B."/>
            <person name="Baker S.E."/>
            <person name="Benoit I."/>
            <person name="Brakhage A.A."/>
            <person name="Braus G.H."/>
            <person name="Fischer R."/>
            <person name="Frisvad J.C."/>
            <person name="Goldman G.H."/>
            <person name="Houbraken J."/>
            <person name="Oakley B."/>
            <person name="Pocsi I."/>
            <person name="Scazzocchio C."/>
            <person name="Seiboth B."/>
            <person name="vanKuyk P.A."/>
            <person name="Wortman J."/>
            <person name="Dyer P.S."/>
            <person name="Grigoriev I.V."/>
        </authorList>
    </citation>
    <scope>NUCLEOTIDE SEQUENCE [LARGE SCALE GENOMIC DNA]</scope>
    <source>
        <strain evidence="3">CBS 593.65</strain>
    </source>
</reference>
<feature type="compositionally biased region" description="Basic residues" evidence="1">
    <location>
        <begin position="181"/>
        <end position="192"/>
    </location>
</feature>
<dbReference type="GeneID" id="63760510"/>
<accession>A0A1L9TWS8</accession>
<dbReference type="EMBL" id="KV878582">
    <property type="protein sequence ID" value="OJJ63904.1"/>
    <property type="molecule type" value="Genomic_DNA"/>
</dbReference>
<feature type="compositionally biased region" description="Basic and acidic residues" evidence="1">
    <location>
        <begin position="84"/>
        <end position="103"/>
    </location>
</feature>
<protein>
    <submittedName>
        <fullName evidence="2">Uncharacterized protein</fullName>
    </submittedName>
</protein>
<dbReference type="AlphaFoldDB" id="A0A1L9TWS8"/>
<evidence type="ECO:0000313" key="3">
    <source>
        <dbReference type="Proteomes" id="UP000184356"/>
    </source>
</evidence>
<dbReference type="RefSeq" id="XP_040707710.1">
    <property type="nucleotide sequence ID" value="XM_040844437.1"/>
</dbReference>
<keyword evidence="3" id="KW-1185">Reference proteome</keyword>